<comment type="caution">
    <text evidence="2">The sequence shown here is derived from an EMBL/GenBank/DDBJ whole genome shotgun (WGS) entry which is preliminary data.</text>
</comment>
<evidence type="ECO:0000313" key="3">
    <source>
        <dbReference type="Proteomes" id="UP001390339"/>
    </source>
</evidence>
<feature type="compositionally biased region" description="Basic and acidic residues" evidence="1">
    <location>
        <begin position="38"/>
        <end position="52"/>
    </location>
</feature>
<feature type="compositionally biased region" description="Acidic residues" evidence="1">
    <location>
        <begin position="193"/>
        <end position="208"/>
    </location>
</feature>
<accession>A0ABR2J4D2</accession>
<reference evidence="2 3" key="1">
    <citation type="journal article" date="2024" name="IMA Fungus">
        <title>Apiospora arundinis, a panoply of carbohydrate-active enzymes and secondary metabolites.</title>
        <authorList>
            <person name="Sorensen T."/>
            <person name="Petersen C."/>
            <person name="Muurmann A.T."/>
            <person name="Christiansen J.V."/>
            <person name="Brundto M.L."/>
            <person name="Overgaard C.K."/>
            <person name="Boysen A.T."/>
            <person name="Wollenberg R.D."/>
            <person name="Larsen T.O."/>
            <person name="Sorensen J.L."/>
            <person name="Nielsen K.L."/>
            <person name="Sondergaard T.E."/>
        </authorList>
    </citation>
    <scope>NUCLEOTIDE SEQUENCE [LARGE SCALE GENOMIC DNA]</scope>
    <source>
        <strain evidence="2 3">AAU 773</strain>
    </source>
</reference>
<evidence type="ECO:0000256" key="1">
    <source>
        <dbReference type="SAM" id="MobiDB-lite"/>
    </source>
</evidence>
<organism evidence="2 3">
    <name type="scientific">Apiospora arundinis</name>
    <dbReference type="NCBI Taxonomy" id="335852"/>
    <lineage>
        <taxon>Eukaryota</taxon>
        <taxon>Fungi</taxon>
        <taxon>Dikarya</taxon>
        <taxon>Ascomycota</taxon>
        <taxon>Pezizomycotina</taxon>
        <taxon>Sordariomycetes</taxon>
        <taxon>Xylariomycetidae</taxon>
        <taxon>Amphisphaeriales</taxon>
        <taxon>Apiosporaceae</taxon>
        <taxon>Apiospora</taxon>
    </lineage>
</organism>
<keyword evidence="3" id="KW-1185">Reference proteome</keyword>
<dbReference type="EMBL" id="JAPCWZ010000003">
    <property type="protein sequence ID" value="KAK8872519.1"/>
    <property type="molecule type" value="Genomic_DNA"/>
</dbReference>
<feature type="compositionally biased region" description="Polar residues" evidence="1">
    <location>
        <begin position="209"/>
        <end position="232"/>
    </location>
</feature>
<feature type="region of interest" description="Disordered" evidence="1">
    <location>
        <begin position="178"/>
        <end position="288"/>
    </location>
</feature>
<name>A0ABR2J4D2_9PEZI</name>
<evidence type="ECO:0008006" key="4">
    <source>
        <dbReference type="Google" id="ProtNLM"/>
    </source>
</evidence>
<evidence type="ECO:0000313" key="2">
    <source>
        <dbReference type="EMBL" id="KAK8872519.1"/>
    </source>
</evidence>
<feature type="compositionally biased region" description="Low complexity" evidence="1">
    <location>
        <begin position="1"/>
        <end position="12"/>
    </location>
</feature>
<gene>
    <name evidence="2" type="ORF">PGQ11_003033</name>
</gene>
<feature type="compositionally biased region" description="Basic residues" evidence="1">
    <location>
        <begin position="245"/>
        <end position="259"/>
    </location>
</feature>
<feature type="compositionally biased region" description="Basic and acidic residues" evidence="1">
    <location>
        <begin position="265"/>
        <end position="277"/>
    </location>
</feature>
<protein>
    <recommendedName>
        <fullName evidence="4">Chromatin target of PRMT1 protein C-terminal domain-containing protein</fullName>
    </recommendedName>
</protein>
<feature type="region of interest" description="Disordered" evidence="1">
    <location>
        <begin position="1"/>
        <end position="70"/>
    </location>
</feature>
<proteinExistence type="predicted"/>
<sequence>MSANGNNTNNNASGGGGATGQGPKPASERSLSEIIAQNRKDKNRANAKRSWDEMSSLDGSSSQAVAKRPMIESVRPSDVVKYEGRLFLPDDPARTNWMAVNHQKTVGSAEGSAAWMKSGSVEGSAAWMERAAQIGERHAKNNDGRTDFGTIYYHLMYPSEKNQRQTLKLDGKWIERHTQTDSPIEGRRRKVELDDDGLPIVSDDEGDDASTTASTAGFGSHGNQSARQSNFHSRGGRLGGQSSKGGRHRHRAGRGHRGAGPKPDQQPKEAIKAKLDKDLDDYFQNKSD</sequence>
<dbReference type="Proteomes" id="UP001390339">
    <property type="component" value="Unassembled WGS sequence"/>
</dbReference>